<evidence type="ECO:0000256" key="1">
    <source>
        <dbReference type="SAM" id="Phobius"/>
    </source>
</evidence>
<keyword evidence="1" id="KW-0472">Membrane</keyword>
<keyword evidence="1" id="KW-0812">Transmembrane</keyword>
<feature type="transmembrane region" description="Helical" evidence="1">
    <location>
        <begin position="403"/>
        <end position="428"/>
    </location>
</feature>
<dbReference type="GeneID" id="20091029"/>
<feature type="transmembrane region" description="Helical" evidence="1">
    <location>
        <begin position="373"/>
        <end position="391"/>
    </location>
</feature>
<dbReference type="EMBL" id="KI914010">
    <property type="protein sequence ID" value="ETV91435.1"/>
    <property type="molecule type" value="Genomic_DNA"/>
</dbReference>
<feature type="transmembrane region" description="Helical" evidence="1">
    <location>
        <begin position="440"/>
        <end position="463"/>
    </location>
</feature>
<dbReference type="AlphaFoldDB" id="A0A024TBC8"/>
<organism evidence="2">
    <name type="scientific">Aphanomyces invadans</name>
    <dbReference type="NCBI Taxonomy" id="157072"/>
    <lineage>
        <taxon>Eukaryota</taxon>
        <taxon>Sar</taxon>
        <taxon>Stramenopiles</taxon>
        <taxon>Oomycota</taxon>
        <taxon>Saprolegniomycetes</taxon>
        <taxon>Saprolegniales</taxon>
        <taxon>Verrucalvaceae</taxon>
        <taxon>Aphanomyces</taxon>
    </lineage>
</organism>
<protein>
    <submittedName>
        <fullName evidence="2">Uncharacterized protein</fullName>
    </submittedName>
</protein>
<dbReference type="OrthoDB" id="65893at2759"/>
<sequence>MVGANQTSSKYSVNVRHEGSKLTVDGIKQAFTKTFRRGQDSIDKSNTHSSGQHHAMEVASRDKRFDIYFRLFVNCSEFFVVGLLLIVHISLNFAGLWSRQTTTAHPAIASTWSTVGDACLLTSAGFKSCSPSEANLTTSDAWAAIGTSLARQLGATLVDNSMSLAVTTCAFGLDKGYGGIVFLLSTHRVPDCAPQTAETLVSIAMLETAFDDTDAVQYLLTTYADDDEVALDVRMDTDGSKTSVFANVTKEFVAPNGSVTYARPNHTNWRYQAVPFHLRYVFHYSCTSEVVQGNAWTSHIGELSGLALQVGHTCQHDVSNGIEITVAQCIAIAVMLHLFGGDMFTTLVGVQGVLLGKPVLTYDFLSGLERRRLVMALLVVIRIGGIFYLEIARLYHDTAGQKFIFYVVCAMASGLFTLVVFWIMVMIQHLPSPSFLKGKVIRIFAPFMHMGTLGLSLIIVVSWDVSSTFYEPLWQRSQSNLTFVVQNKTLVSGAYDQLEVLSCVQMLLPDLFLASGIMIILSILYPMVRHRRIYLDLAYFEHNEFLTREFVPSYVTCLPLYESECIKYGNKLFVKASTLAVLGYGIIEEQASSVIEVKPLGTKVVEPSFVVLSLYDLMMALSYVRAYAPRIVCTVQSYQFQAVPKGTKIRKTTKYRLNKGTCVS</sequence>
<feature type="transmembrane region" description="Helical" evidence="1">
    <location>
        <begin position="71"/>
        <end position="97"/>
    </location>
</feature>
<feature type="transmembrane region" description="Helical" evidence="1">
    <location>
        <begin position="511"/>
        <end position="528"/>
    </location>
</feature>
<evidence type="ECO:0000313" key="2">
    <source>
        <dbReference type="EMBL" id="ETV91435.1"/>
    </source>
</evidence>
<name>A0A024TBC8_9STRA</name>
<reference evidence="2" key="1">
    <citation type="submission" date="2013-12" db="EMBL/GenBank/DDBJ databases">
        <title>The Genome Sequence of Aphanomyces invadans NJM9701.</title>
        <authorList>
            <consortium name="The Broad Institute Genomics Platform"/>
            <person name="Russ C."/>
            <person name="Tyler B."/>
            <person name="van West P."/>
            <person name="Dieguez-Uribeondo J."/>
            <person name="Young S.K."/>
            <person name="Zeng Q."/>
            <person name="Gargeya S."/>
            <person name="Fitzgerald M."/>
            <person name="Abouelleil A."/>
            <person name="Alvarado L."/>
            <person name="Chapman S.B."/>
            <person name="Gainer-Dewar J."/>
            <person name="Goldberg J."/>
            <person name="Griggs A."/>
            <person name="Gujja S."/>
            <person name="Hansen M."/>
            <person name="Howarth C."/>
            <person name="Imamovic A."/>
            <person name="Ireland A."/>
            <person name="Larimer J."/>
            <person name="McCowan C."/>
            <person name="Murphy C."/>
            <person name="Pearson M."/>
            <person name="Poon T.W."/>
            <person name="Priest M."/>
            <person name="Roberts A."/>
            <person name="Saif S."/>
            <person name="Shea T."/>
            <person name="Sykes S."/>
            <person name="Wortman J."/>
            <person name="Nusbaum C."/>
            <person name="Birren B."/>
        </authorList>
    </citation>
    <scope>NUCLEOTIDE SEQUENCE [LARGE SCALE GENOMIC DNA]</scope>
    <source>
        <strain evidence="2">NJM9701</strain>
    </source>
</reference>
<dbReference type="RefSeq" id="XP_008879887.1">
    <property type="nucleotide sequence ID" value="XM_008881665.1"/>
</dbReference>
<gene>
    <name evidence="2" type="ORF">H310_13979</name>
</gene>
<accession>A0A024TBC8</accession>
<proteinExistence type="predicted"/>
<dbReference type="VEuPathDB" id="FungiDB:H310_13979"/>
<keyword evidence="1" id="KW-1133">Transmembrane helix</keyword>